<protein>
    <submittedName>
        <fullName evidence="2">Uncharacterized protein</fullName>
    </submittedName>
</protein>
<gene>
    <name evidence="2" type="ORF">KI387_000848</name>
</gene>
<comment type="caution">
    <text evidence="2">The sequence shown here is derived from an EMBL/GenBank/DDBJ whole genome shotgun (WGS) entry which is preliminary data.</text>
</comment>
<evidence type="ECO:0000256" key="1">
    <source>
        <dbReference type="SAM" id="MobiDB-lite"/>
    </source>
</evidence>
<feature type="region of interest" description="Disordered" evidence="1">
    <location>
        <begin position="12"/>
        <end position="31"/>
    </location>
</feature>
<keyword evidence="3" id="KW-1185">Reference proteome</keyword>
<feature type="non-terminal residue" evidence="2">
    <location>
        <position position="61"/>
    </location>
</feature>
<organism evidence="2 3">
    <name type="scientific">Taxus chinensis</name>
    <name type="common">Chinese yew</name>
    <name type="synonym">Taxus wallichiana var. chinensis</name>
    <dbReference type="NCBI Taxonomy" id="29808"/>
    <lineage>
        <taxon>Eukaryota</taxon>
        <taxon>Viridiplantae</taxon>
        <taxon>Streptophyta</taxon>
        <taxon>Embryophyta</taxon>
        <taxon>Tracheophyta</taxon>
        <taxon>Spermatophyta</taxon>
        <taxon>Pinopsida</taxon>
        <taxon>Pinidae</taxon>
        <taxon>Conifers II</taxon>
        <taxon>Cupressales</taxon>
        <taxon>Taxaceae</taxon>
        <taxon>Taxus</taxon>
    </lineage>
</organism>
<proteinExistence type="predicted"/>
<feature type="non-terminal residue" evidence="2">
    <location>
        <position position="1"/>
    </location>
</feature>
<evidence type="ECO:0000313" key="3">
    <source>
        <dbReference type="Proteomes" id="UP000824469"/>
    </source>
</evidence>
<accession>A0AA38GYA5</accession>
<sequence length="61" mass="6956">CHGYDMKLYMEERLHRGPKKGGSEGSEQTRAPRKVLGCPGVLWYEEICALVSEKYQNLILS</sequence>
<evidence type="ECO:0000313" key="2">
    <source>
        <dbReference type="EMBL" id="KAH9328740.1"/>
    </source>
</evidence>
<name>A0AA38GYA5_TAXCH</name>
<dbReference type="AlphaFoldDB" id="A0AA38GYA5"/>
<reference evidence="2 3" key="1">
    <citation type="journal article" date="2021" name="Nat. Plants">
        <title>The Taxus genome provides insights into paclitaxel biosynthesis.</title>
        <authorList>
            <person name="Xiong X."/>
            <person name="Gou J."/>
            <person name="Liao Q."/>
            <person name="Li Y."/>
            <person name="Zhou Q."/>
            <person name="Bi G."/>
            <person name="Li C."/>
            <person name="Du R."/>
            <person name="Wang X."/>
            <person name="Sun T."/>
            <person name="Guo L."/>
            <person name="Liang H."/>
            <person name="Lu P."/>
            <person name="Wu Y."/>
            <person name="Zhang Z."/>
            <person name="Ro D.K."/>
            <person name="Shang Y."/>
            <person name="Huang S."/>
            <person name="Yan J."/>
        </authorList>
    </citation>
    <scope>NUCLEOTIDE SEQUENCE [LARGE SCALE GENOMIC DNA]</scope>
    <source>
        <strain evidence="2">Ta-2019</strain>
    </source>
</reference>
<dbReference type="EMBL" id="JAHRHJ020000001">
    <property type="protein sequence ID" value="KAH9328740.1"/>
    <property type="molecule type" value="Genomic_DNA"/>
</dbReference>
<dbReference type="Proteomes" id="UP000824469">
    <property type="component" value="Unassembled WGS sequence"/>
</dbReference>